<dbReference type="AlphaFoldDB" id="A0A8H5QW75"/>
<dbReference type="InterPro" id="IPR022036">
    <property type="entry name" value="DUF3605"/>
</dbReference>
<dbReference type="PANTHER" id="PTHR35020:SF4">
    <property type="entry name" value="N-ACETYLGLUCOSAMINE-INDUCED PROTEIN 1"/>
    <property type="match status" value="1"/>
</dbReference>
<keyword evidence="2" id="KW-1185">Reference proteome</keyword>
<evidence type="ECO:0000313" key="2">
    <source>
        <dbReference type="Proteomes" id="UP000530670"/>
    </source>
</evidence>
<dbReference type="OrthoDB" id="10053431at2759"/>
<gene>
    <name evidence="1" type="ORF">FTJAE_10352</name>
</gene>
<dbReference type="GeneID" id="59295455"/>
<dbReference type="GO" id="GO:0006044">
    <property type="term" value="P:N-acetylglucosamine metabolic process"/>
    <property type="evidence" value="ECO:0007669"/>
    <property type="project" value="TreeGrafter"/>
</dbReference>
<comment type="caution">
    <text evidence="1">The sequence shown here is derived from an EMBL/GenBank/DDBJ whole genome shotgun (WGS) entry which is preliminary data.</text>
</comment>
<dbReference type="RefSeq" id="XP_037202614.1">
    <property type="nucleotide sequence ID" value="XM_037343185.1"/>
</dbReference>
<evidence type="ECO:0008006" key="3">
    <source>
        <dbReference type="Google" id="ProtNLM"/>
    </source>
</evidence>
<dbReference type="Proteomes" id="UP000530670">
    <property type="component" value="Unassembled WGS sequence"/>
</dbReference>
<dbReference type="PANTHER" id="PTHR35020">
    <property type="entry name" value="N-ACETYLGLUCOSAMINE-INDUCED PROTEIN 1"/>
    <property type="match status" value="1"/>
</dbReference>
<name>A0A8H5QW75_9HYPO</name>
<organism evidence="1 2">
    <name type="scientific">Fusarium tjaetaba</name>
    <dbReference type="NCBI Taxonomy" id="1567544"/>
    <lineage>
        <taxon>Eukaryota</taxon>
        <taxon>Fungi</taxon>
        <taxon>Dikarya</taxon>
        <taxon>Ascomycota</taxon>
        <taxon>Pezizomycotina</taxon>
        <taxon>Sordariomycetes</taxon>
        <taxon>Hypocreomycetidae</taxon>
        <taxon>Hypocreales</taxon>
        <taxon>Nectriaceae</taxon>
        <taxon>Fusarium</taxon>
        <taxon>Fusarium fujikuroi species complex</taxon>
    </lineage>
</organism>
<evidence type="ECO:0000313" key="1">
    <source>
        <dbReference type="EMBL" id="KAF5624220.1"/>
    </source>
</evidence>
<protein>
    <recommendedName>
        <fullName evidence="3">N-acetylglucosamine-induced protein 1</fullName>
    </recommendedName>
</protein>
<dbReference type="GO" id="GO:0005737">
    <property type="term" value="C:cytoplasm"/>
    <property type="evidence" value="ECO:0007669"/>
    <property type="project" value="TreeGrafter"/>
</dbReference>
<proteinExistence type="predicted"/>
<dbReference type="EMBL" id="JAAQRI010000239">
    <property type="protein sequence ID" value="KAF5624220.1"/>
    <property type="molecule type" value="Genomic_DNA"/>
</dbReference>
<dbReference type="Pfam" id="PF12239">
    <property type="entry name" value="DUF3605"/>
    <property type="match status" value="1"/>
</dbReference>
<accession>A0A8H5QW75</accession>
<sequence>MGSTETVPFWNMNIPEDQRTEECPDFLRGVHKKDQGILSTPDQEYHIFSWAEVRDIIQTNRLEKFKRVPSELRRYKAFAFHLKQKYGSVANFIHEHRLGWSTPVTPRGAPFEFEDDYRILWNDAPYGIDPRIAHLVVWTKFDLVEDPATGDLTDMARKEIDDFVTKTFRAHIPEDNVLWFRNWHSLQSVNTVQHFHVMLFNPDPDFVRKVTKGDVPRAGMEVHK</sequence>
<reference evidence="1 2" key="1">
    <citation type="submission" date="2020-05" db="EMBL/GenBank/DDBJ databases">
        <title>Identification and distribution of gene clusters putatively required for synthesis of sphingolipid metabolism inhibitors in phylogenetically diverse species of the filamentous fungus Fusarium.</title>
        <authorList>
            <person name="Kim H.-S."/>
            <person name="Busman M."/>
            <person name="Brown D.W."/>
            <person name="Divon H."/>
            <person name="Uhlig S."/>
            <person name="Proctor R.H."/>
        </authorList>
    </citation>
    <scope>NUCLEOTIDE SEQUENCE [LARGE SCALE GENOMIC DNA]</scope>
    <source>
        <strain evidence="1 2">NRRL 66243</strain>
    </source>
</reference>